<evidence type="ECO:0000259" key="5">
    <source>
        <dbReference type="SMART" id="SM00858"/>
    </source>
</evidence>
<sequence>MIRKTVDHFVRQNTAELPGEVTSTVGAIDPRLQLPSCDTPEAFLPSGSRLWGNSTVGVRCQSATPWTIYVPVSVRIMAQTAVATRPLSAGQTVSPADVAMQGNDLSQLPPGVITDPELAIGKTVIYSASTGQPFRHDMLRAPKVIQQGQTVKLMAKGNGFQVTSEGKALANATLGQVVSVRTQSGEVISGIAKQNGVVEVNF</sequence>
<evidence type="ECO:0000313" key="7">
    <source>
        <dbReference type="Proteomes" id="UP000015559"/>
    </source>
</evidence>
<feature type="domain" description="SAF" evidence="5">
    <location>
        <begin position="78"/>
        <end position="140"/>
    </location>
</feature>
<dbReference type="eggNOG" id="COG1261">
    <property type="taxonomic scope" value="Bacteria"/>
</dbReference>
<reference evidence="6 7" key="1">
    <citation type="journal article" date="2012" name="Appl. Environ. Microbiol.">
        <title>Draft genome sequence of a psychrotolerant sulfur-oxidizing bacterium, Sulfuricella denitrificans skB26, and proteomic insights into cold adaptation.</title>
        <authorList>
            <person name="Watanabe T."/>
            <person name="Kojima H."/>
            <person name="Fukui M."/>
        </authorList>
    </citation>
    <scope>NUCLEOTIDE SEQUENCE [LARGE SCALE GENOMIC DNA]</scope>
    <source>
        <strain evidence="7">skB26</strain>
    </source>
</reference>
<dbReference type="HOGENOM" id="CLU_070510_2_1_4"/>
<keyword evidence="6" id="KW-0969">Cilium</keyword>
<keyword evidence="4" id="KW-1005">Bacterial flagellum biogenesis</keyword>
<dbReference type="PANTHER" id="PTHR36307">
    <property type="entry name" value="FLAGELLA BASAL BODY P-RING FORMATION PROTEIN FLGA"/>
    <property type="match status" value="1"/>
</dbReference>
<comment type="subcellular location">
    <subcellularLocation>
        <location evidence="1 4">Periplasm</location>
    </subcellularLocation>
</comment>
<dbReference type="SMART" id="SM00858">
    <property type="entry name" value="SAF"/>
    <property type="match status" value="1"/>
</dbReference>
<dbReference type="STRING" id="1163617.SCD_n01706"/>
<comment type="function">
    <text evidence="4">Involved in the assembly process of the P-ring formation. It may associate with FlgF on the rod constituting a structure essential for the P-ring assembly or may act as a modulator protein for the P-ring assembly.</text>
</comment>
<keyword evidence="6" id="KW-0966">Cell projection</keyword>
<dbReference type="GO" id="GO:0044780">
    <property type="term" value="P:bacterial-type flagellum assembly"/>
    <property type="evidence" value="ECO:0007669"/>
    <property type="project" value="InterPro"/>
</dbReference>
<proteinExistence type="inferred from homology"/>
<dbReference type="AlphaFoldDB" id="S6B4J7"/>
<dbReference type="InterPro" id="IPR041231">
    <property type="entry name" value="FlgA_N"/>
</dbReference>
<protein>
    <recommendedName>
        <fullName evidence="4">Flagella basal body P-ring formation protein FlgA</fullName>
    </recommendedName>
</protein>
<dbReference type="KEGG" id="sdr:SCD_n01706"/>
<dbReference type="CDD" id="cd11614">
    <property type="entry name" value="SAF_CpaB_FlgA_like"/>
    <property type="match status" value="1"/>
</dbReference>
<keyword evidence="2" id="KW-0732">Signal</keyword>
<dbReference type="NCBIfam" id="TIGR03170">
    <property type="entry name" value="flgA_cterm"/>
    <property type="match status" value="1"/>
</dbReference>
<accession>S6B4J7</accession>
<dbReference type="Pfam" id="PF17656">
    <property type="entry name" value="ChapFlgA_N"/>
    <property type="match status" value="1"/>
</dbReference>
<evidence type="ECO:0000256" key="2">
    <source>
        <dbReference type="ARBA" id="ARBA00022729"/>
    </source>
</evidence>
<dbReference type="EMBL" id="AP013066">
    <property type="protein sequence ID" value="BAN35527.1"/>
    <property type="molecule type" value="Genomic_DNA"/>
</dbReference>
<dbReference type="RefSeq" id="WP_009205516.1">
    <property type="nucleotide sequence ID" value="NC_022357.1"/>
</dbReference>
<evidence type="ECO:0000256" key="3">
    <source>
        <dbReference type="ARBA" id="ARBA00022764"/>
    </source>
</evidence>
<evidence type="ECO:0000256" key="4">
    <source>
        <dbReference type="RuleBase" id="RU362063"/>
    </source>
</evidence>
<name>S6B4J7_SULDS</name>
<dbReference type="Gene3D" id="3.90.1210.10">
    <property type="entry name" value="Antifreeze-like/N-acetylneuraminic acid synthase C-terminal domain"/>
    <property type="match status" value="1"/>
</dbReference>
<dbReference type="InterPro" id="IPR017585">
    <property type="entry name" value="SAF_FlgA"/>
</dbReference>
<gene>
    <name evidence="6" type="ORF">SCD_n01706</name>
</gene>
<dbReference type="Gene3D" id="2.30.30.760">
    <property type="match status" value="1"/>
</dbReference>
<comment type="similarity">
    <text evidence="4">Belongs to the FlgA family.</text>
</comment>
<evidence type="ECO:0000313" key="6">
    <source>
        <dbReference type="EMBL" id="BAN35527.1"/>
    </source>
</evidence>
<dbReference type="GO" id="GO:0042597">
    <property type="term" value="C:periplasmic space"/>
    <property type="evidence" value="ECO:0007669"/>
    <property type="project" value="UniProtKB-SubCell"/>
</dbReference>
<dbReference type="PANTHER" id="PTHR36307:SF1">
    <property type="entry name" value="FLAGELLA BASAL BODY P-RING FORMATION PROTEIN FLGA"/>
    <property type="match status" value="1"/>
</dbReference>
<evidence type="ECO:0000256" key="1">
    <source>
        <dbReference type="ARBA" id="ARBA00004418"/>
    </source>
</evidence>
<keyword evidence="6" id="KW-0282">Flagellum</keyword>
<dbReference type="InterPro" id="IPR039246">
    <property type="entry name" value="Flagellar_FlgA"/>
</dbReference>
<organism evidence="6 7">
    <name type="scientific">Sulfuricella denitrificans (strain DSM 22764 / NBRC 105220 / skB26)</name>
    <dbReference type="NCBI Taxonomy" id="1163617"/>
    <lineage>
        <taxon>Bacteria</taxon>
        <taxon>Pseudomonadati</taxon>
        <taxon>Pseudomonadota</taxon>
        <taxon>Betaproteobacteria</taxon>
        <taxon>Nitrosomonadales</taxon>
        <taxon>Sulfuricellaceae</taxon>
        <taxon>Sulfuricella</taxon>
    </lineage>
</organism>
<keyword evidence="3 4" id="KW-0574">Periplasm</keyword>
<dbReference type="Proteomes" id="UP000015559">
    <property type="component" value="Chromosome"/>
</dbReference>
<keyword evidence="7" id="KW-1185">Reference proteome</keyword>
<dbReference type="InterPro" id="IPR013974">
    <property type="entry name" value="SAF"/>
</dbReference>
<dbReference type="Pfam" id="PF13144">
    <property type="entry name" value="ChapFlgA"/>
    <property type="match status" value="1"/>
</dbReference>